<gene>
    <name evidence="7" type="ORF">CHC_T00006317001</name>
</gene>
<evidence type="ECO:0000259" key="6">
    <source>
        <dbReference type="PROSITE" id="PS51037"/>
    </source>
</evidence>
<dbReference type="RefSeq" id="XP_005718004.1">
    <property type="nucleotide sequence ID" value="XM_005717947.1"/>
</dbReference>
<dbReference type="GO" id="GO:0006355">
    <property type="term" value="P:regulation of DNA-templated transcription"/>
    <property type="evidence" value="ECO:0007669"/>
    <property type="project" value="InterPro"/>
</dbReference>
<evidence type="ECO:0000256" key="3">
    <source>
        <dbReference type="ARBA" id="ARBA00023242"/>
    </source>
</evidence>
<dbReference type="PANTHER" id="PTHR47573:SF1">
    <property type="entry name" value="PROTEIN AF-9 HOMOLOG"/>
    <property type="match status" value="1"/>
</dbReference>
<evidence type="ECO:0000256" key="1">
    <source>
        <dbReference type="ARBA" id="ARBA00023015"/>
    </source>
</evidence>
<dbReference type="GeneID" id="17325713"/>
<keyword evidence="2" id="KW-0804">Transcription</keyword>
<evidence type="ECO:0000256" key="5">
    <source>
        <dbReference type="SAM" id="Coils"/>
    </source>
</evidence>
<dbReference type="Proteomes" id="UP000012073">
    <property type="component" value="Unassembled WGS sequence"/>
</dbReference>
<dbReference type="PhylomeDB" id="R7QL70"/>
<keyword evidence="5" id="KW-0175">Coiled coil</keyword>
<dbReference type="CDD" id="cd16910">
    <property type="entry name" value="YEATS_TFIID14_like"/>
    <property type="match status" value="1"/>
</dbReference>
<dbReference type="EMBL" id="HG001898">
    <property type="protein sequence ID" value="CDF38135.1"/>
    <property type="molecule type" value="Genomic_DNA"/>
</dbReference>
<dbReference type="Pfam" id="PF03366">
    <property type="entry name" value="YEATS"/>
    <property type="match status" value="1"/>
</dbReference>
<dbReference type="Gene3D" id="2.60.40.1970">
    <property type="entry name" value="YEATS domain"/>
    <property type="match status" value="1"/>
</dbReference>
<evidence type="ECO:0000313" key="7">
    <source>
        <dbReference type="EMBL" id="CDF38135.1"/>
    </source>
</evidence>
<comment type="subcellular location">
    <subcellularLocation>
        <location evidence="4">Nucleus</location>
    </subcellularLocation>
</comment>
<feature type="coiled-coil region" evidence="5">
    <location>
        <begin position="291"/>
        <end position="325"/>
    </location>
</feature>
<dbReference type="GO" id="GO:0005634">
    <property type="term" value="C:nucleus"/>
    <property type="evidence" value="ECO:0007669"/>
    <property type="project" value="UniProtKB-SubCell"/>
</dbReference>
<dbReference type="Gramene" id="CDF38135">
    <property type="protein sequence ID" value="CDF38135"/>
    <property type="gene ID" value="CHC_T00006317001"/>
</dbReference>
<dbReference type="InterPro" id="IPR005033">
    <property type="entry name" value="YEATS"/>
</dbReference>
<evidence type="ECO:0000256" key="4">
    <source>
        <dbReference type="PROSITE-ProRule" id="PRU00376"/>
    </source>
</evidence>
<reference evidence="8" key="1">
    <citation type="journal article" date="2013" name="Proc. Natl. Acad. Sci. U.S.A.">
        <title>Genome structure and metabolic features in the red seaweed Chondrus crispus shed light on evolution of the Archaeplastida.</title>
        <authorList>
            <person name="Collen J."/>
            <person name="Porcel B."/>
            <person name="Carre W."/>
            <person name="Ball S.G."/>
            <person name="Chaparro C."/>
            <person name="Tonon T."/>
            <person name="Barbeyron T."/>
            <person name="Michel G."/>
            <person name="Noel B."/>
            <person name="Valentin K."/>
            <person name="Elias M."/>
            <person name="Artiguenave F."/>
            <person name="Arun A."/>
            <person name="Aury J.M."/>
            <person name="Barbosa-Neto J.F."/>
            <person name="Bothwell J.H."/>
            <person name="Bouget F.Y."/>
            <person name="Brillet L."/>
            <person name="Cabello-Hurtado F."/>
            <person name="Capella-Gutierrez S."/>
            <person name="Charrier B."/>
            <person name="Cladiere L."/>
            <person name="Cock J.M."/>
            <person name="Coelho S.M."/>
            <person name="Colleoni C."/>
            <person name="Czjzek M."/>
            <person name="Da Silva C."/>
            <person name="Delage L."/>
            <person name="Denoeud F."/>
            <person name="Deschamps P."/>
            <person name="Dittami S.M."/>
            <person name="Gabaldon T."/>
            <person name="Gachon C.M."/>
            <person name="Groisillier A."/>
            <person name="Herve C."/>
            <person name="Jabbari K."/>
            <person name="Katinka M."/>
            <person name="Kloareg B."/>
            <person name="Kowalczyk N."/>
            <person name="Labadie K."/>
            <person name="Leblanc C."/>
            <person name="Lopez P.J."/>
            <person name="McLachlan D.H."/>
            <person name="Meslet-Cladiere L."/>
            <person name="Moustafa A."/>
            <person name="Nehr Z."/>
            <person name="Nyvall Collen P."/>
            <person name="Panaud O."/>
            <person name="Partensky F."/>
            <person name="Poulain J."/>
            <person name="Rensing S.A."/>
            <person name="Rousvoal S."/>
            <person name="Samson G."/>
            <person name="Symeonidi A."/>
            <person name="Weissenbach J."/>
            <person name="Zambounis A."/>
            <person name="Wincker P."/>
            <person name="Boyen C."/>
        </authorList>
    </citation>
    <scope>NUCLEOTIDE SEQUENCE [LARGE SCALE GENOMIC DNA]</scope>
    <source>
        <strain evidence="8">cv. Stackhouse</strain>
    </source>
</reference>
<dbReference type="OrthoDB" id="16041at2759"/>
<dbReference type="InterPro" id="IPR055129">
    <property type="entry name" value="YEATS_dom"/>
</dbReference>
<keyword evidence="3 4" id="KW-0539">Nucleus</keyword>
<dbReference type="InterPro" id="IPR038704">
    <property type="entry name" value="YEAST_sf"/>
</dbReference>
<dbReference type="PANTHER" id="PTHR47573">
    <property type="entry name" value="PROTEIN AF-9 HOMOLOG"/>
    <property type="match status" value="1"/>
</dbReference>
<dbReference type="PROSITE" id="PS51037">
    <property type="entry name" value="YEATS"/>
    <property type="match status" value="1"/>
</dbReference>
<keyword evidence="1" id="KW-0805">Transcription regulation</keyword>
<proteinExistence type="predicted"/>
<accession>R7QL70</accession>
<organism evidence="7 8">
    <name type="scientific">Chondrus crispus</name>
    <name type="common">Carrageen Irish moss</name>
    <name type="synonym">Polymorpha crispa</name>
    <dbReference type="NCBI Taxonomy" id="2769"/>
    <lineage>
        <taxon>Eukaryota</taxon>
        <taxon>Rhodophyta</taxon>
        <taxon>Florideophyceae</taxon>
        <taxon>Rhodymeniophycidae</taxon>
        <taxon>Gigartinales</taxon>
        <taxon>Gigartinaceae</taxon>
        <taxon>Chondrus</taxon>
    </lineage>
</organism>
<dbReference type="AlphaFoldDB" id="R7QL70"/>
<name>R7QL70_CHOCR</name>
<feature type="domain" description="YEATS" evidence="6">
    <location>
        <begin position="129"/>
        <end position="270"/>
    </location>
</feature>
<dbReference type="STRING" id="2769.R7QL70"/>
<evidence type="ECO:0000256" key="2">
    <source>
        <dbReference type="ARBA" id="ARBA00023163"/>
    </source>
</evidence>
<keyword evidence="8" id="KW-1185">Reference proteome</keyword>
<sequence>MYCTIRMVHLRDGPQDCWLILSMSTGHMPRSLLDIRSGQNLRIFKTFYVVLEGALTGYCGWERDYFSLEVPCTSTVGAGEPSFAATLGALHSKSQSRDLLPVPDFICETPLCKRTESTLVLCRHLIMKRVRGTVFHVPVVHGSYAKYLQDRGTEARSHHWTVYLRPVNNADISHFIHHVDFVLHESFNPQVRRVTEMPYEVSEYGWGEFEIIIRVFFNDTAEKPVDLYHPLRLFVERTEEPTLDPVISEFYDEIVFQDPSEKLLDMLQTTPHGPQIQIKQSMYSAYFKDFSNAESVDLKKIEEARKRLREETIRKRERYEKLDIERSALVREINSRGGRTT</sequence>
<evidence type="ECO:0000313" key="8">
    <source>
        <dbReference type="Proteomes" id="UP000012073"/>
    </source>
</evidence>
<protein>
    <recommendedName>
        <fullName evidence="6">YEATS domain-containing protein</fullName>
    </recommendedName>
</protein>
<dbReference type="KEGG" id="ccp:CHC_T00006317001"/>